<organism evidence="2 3">
    <name type="scientific">Companilactobacillus farciminis</name>
    <dbReference type="NCBI Taxonomy" id="1612"/>
    <lineage>
        <taxon>Bacteria</taxon>
        <taxon>Bacillati</taxon>
        <taxon>Bacillota</taxon>
        <taxon>Bacilli</taxon>
        <taxon>Lactobacillales</taxon>
        <taxon>Lactobacillaceae</taxon>
        <taxon>Companilactobacillus</taxon>
    </lineage>
</organism>
<reference evidence="2" key="1">
    <citation type="journal article" date="2021" name="PeerJ">
        <title>Extensive microbial diversity within the chicken gut microbiome revealed by metagenomics and culture.</title>
        <authorList>
            <person name="Gilroy R."/>
            <person name="Ravi A."/>
            <person name="Getino M."/>
            <person name="Pursley I."/>
            <person name="Horton D.L."/>
            <person name="Alikhan N.F."/>
            <person name="Baker D."/>
            <person name="Gharbi K."/>
            <person name="Hall N."/>
            <person name="Watson M."/>
            <person name="Adriaenssens E.M."/>
            <person name="Foster-Nyarko E."/>
            <person name="Jarju S."/>
            <person name="Secka A."/>
            <person name="Antonio M."/>
            <person name="Oren A."/>
            <person name="Chaudhuri R.R."/>
            <person name="La Ragione R."/>
            <person name="Hildebrand F."/>
            <person name="Pallen M.J."/>
        </authorList>
    </citation>
    <scope>NUCLEOTIDE SEQUENCE</scope>
    <source>
        <strain evidence="2">7886</strain>
    </source>
</reference>
<dbReference type="InterPro" id="IPR028259">
    <property type="entry name" value="AP2-like_int_N"/>
</dbReference>
<dbReference type="AlphaFoldDB" id="A0A921LAB5"/>
<name>A0A921LAB5_9LACO</name>
<comment type="caution">
    <text evidence="2">The sequence shown here is derived from an EMBL/GenBank/DDBJ whole genome shotgun (WGS) entry which is preliminary data.</text>
</comment>
<reference evidence="2" key="2">
    <citation type="submission" date="2021-09" db="EMBL/GenBank/DDBJ databases">
        <authorList>
            <person name="Gilroy R."/>
        </authorList>
    </citation>
    <scope>NUCLEOTIDE SEQUENCE</scope>
    <source>
        <strain evidence="2">7886</strain>
    </source>
</reference>
<feature type="domain" description="AP2-like integrase N-terminal" evidence="1">
    <location>
        <begin position="10"/>
        <end position="38"/>
    </location>
</feature>
<evidence type="ECO:0000313" key="2">
    <source>
        <dbReference type="EMBL" id="HJF87327.1"/>
    </source>
</evidence>
<gene>
    <name evidence="2" type="ORF">K8V88_07800</name>
</gene>
<sequence>MEVYKRGKAWTYRIRYKDTNGKRKSLSKSGFKTKKEAYTVGSIPQGLPSKVNVKPEPSSNILVLS</sequence>
<dbReference type="Proteomes" id="UP000747013">
    <property type="component" value="Unassembled WGS sequence"/>
</dbReference>
<evidence type="ECO:0000313" key="3">
    <source>
        <dbReference type="Proteomes" id="UP000747013"/>
    </source>
</evidence>
<evidence type="ECO:0000259" key="1">
    <source>
        <dbReference type="Pfam" id="PF14657"/>
    </source>
</evidence>
<dbReference type="GO" id="GO:0003677">
    <property type="term" value="F:DNA binding"/>
    <property type="evidence" value="ECO:0007669"/>
    <property type="project" value="UniProtKB-KW"/>
</dbReference>
<proteinExistence type="predicted"/>
<keyword evidence="2" id="KW-0238">DNA-binding</keyword>
<dbReference type="Pfam" id="PF14657">
    <property type="entry name" value="Arm-DNA-bind_4"/>
    <property type="match status" value="1"/>
</dbReference>
<dbReference type="EMBL" id="DYWC01000177">
    <property type="protein sequence ID" value="HJF87327.1"/>
    <property type="molecule type" value="Genomic_DNA"/>
</dbReference>
<protein>
    <submittedName>
        <fullName evidence="2">Arm DNA-binding domain-containing protein</fullName>
    </submittedName>
</protein>
<accession>A0A921LAB5</accession>